<name>A0A1I4PR24_9PROT</name>
<reference evidence="3 4" key="1">
    <citation type="submission" date="2016-10" db="EMBL/GenBank/DDBJ databases">
        <authorList>
            <person name="de Groot N.N."/>
        </authorList>
    </citation>
    <scope>NUCLEOTIDE SEQUENCE [LARGE SCALE GENOMIC DNA]</scope>
    <source>
        <strain evidence="3 4">Nm146</strain>
    </source>
</reference>
<dbReference type="EMBL" id="FOUF01000012">
    <property type="protein sequence ID" value="SFM30208.1"/>
    <property type="molecule type" value="Genomic_DNA"/>
</dbReference>
<evidence type="ECO:0000256" key="2">
    <source>
        <dbReference type="SAM" id="SignalP"/>
    </source>
</evidence>
<protein>
    <submittedName>
        <fullName evidence="3">Uncharacterized protein</fullName>
    </submittedName>
</protein>
<feature type="coiled-coil region" evidence="1">
    <location>
        <begin position="144"/>
        <end position="171"/>
    </location>
</feature>
<dbReference type="Proteomes" id="UP000199561">
    <property type="component" value="Unassembled WGS sequence"/>
</dbReference>
<keyword evidence="4" id="KW-1185">Reference proteome</keyword>
<dbReference type="STRING" id="52442.SAMN05421880_11243"/>
<keyword evidence="1" id="KW-0175">Coiled coil</keyword>
<dbReference type="OrthoDB" id="8547106at2"/>
<proteinExistence type="predicted"/>
<feature type="signal peptide" evidence="2">
    <location>
        <begin position="1"/>
        <end position="24"/>
    </location>
</feature>
<dbReference type="AlphaFoldDB" id="A0A1I4PR24"/>
<evidence type="ECO:0000313" key="3">
    <source>
        <dbReference type="EMBL" id="SFM30208.1"/>
    </source>
</evidence>
<gene>
    <name evidence="3" type="ORF">SAMN05421880_11243</name>
</gene>
<evidence type="ECO:0000256" key="1">
    <source>
        <dbReference type="SAM" id="Coils"/>
    </source>
</evidence>
<organism evidence="3 4">
    <name type="scientific">Nitrosomonas nitrosa</name>
    <dbReference type="NCBI Taxonomy" id="52442"/>
    <lineage>
        <taxon>Bacteria</taxon>
        <taxon>Pseudomonadati</taxon>
        <taxon>Pseudomonadota</taxon>
        <taxon>Betaproteobacteria</taxon>
        <taxon>Nitrosomonadales</taxon>
        <taxon>Nitrosomonadaceae</taxon>
        <taxon>Nitrosomonas</taxon>
    </lineage>
</organism>
<accession>A0A1I4PR24</accession>
<feature type="chain" id="PRO_5011572751" evidence="2">
    <location>
        <begin position="25"/>
        <end position="181"/>
    </location>
</feature>
<keyword evidence="2" id="KW-0732">Signal</keyword>
<dbReference type="RefSeq" id="WP_090668351.1">
    <property type="nucleotide sequence ID" value="NZ_FOUF01000012.1"/>
</dbReference>
<sequence>MNISTGLKLILALGLVLTGCTALTERQPPDILTEQTPQSEGLNDDNAIGELMRYHGFLLEKKVFQLAWEYNYAKNHFKDSTDAGERLKYILLISMPNTAHTDIQAALALLSDWPQEISLSPSLASFRELLIALLTEQQTARASMRNLLYKLKNTEEQAQTLQKRIDAIKSMERNPIRRITP</sequence>
<evidence type="ECO:0000313" key="4">
    <source>
        <dbReference type="Proteomes" id="UP000199561"/>
    </source>
</evidence>